<dbReference type="InterPro" id="IPR006657">
    <property type="entry name" value="MoPterin_dinucl-bd_dom"/>
</dbReference>
<dbReference type="Gene3D" id="3.40.228.10">
    <property type="entry name" value="Dimethylsulfoxide Reductase, domain 2"/>
    <property type="match status" value="1"/>
</dbReference>
<feature type="domain" description="4Fe-4S Mo/W bis-MGD-type" evidence="6">
    <location>
        <begin position="3"/>
        <end position="59"/>
    </location>
</feature>
<dbReference type="GO" id="GO:0051536">
    <property type="term" value="F:iron-sulfur cluster binding"/>
    <property type="evidence" value="ECO:0007669"/>
    <property type="project" value="UniProtKB-KW"/>
</dbReference>
<evidence type="ECO:0000256" key="4">
    <source>
        <dbReference type="ARBA" id="ARBA00023014"/>
    </source>
</evidence>
<evidence type="ECO:0000256" key="5">
    <source>
        <dbReference type="SAM" id="MobiDB-lite"/>
    </source>
</evidence>
<dbReference type="Pfam" id="PF01568">
    <property type="entry name" value="Molydop_binding"/>
    <property type="match status" value="1"/>
</dbReference>
<dbReference type="Pfam" id="PF00384">
    <property type="entry name" value="Molybdopterin"/>
    <property type="match status" value="1"/>
</dbReference>
<dbReference type="InterPro" id="IPR006656">
    <property type="entry name" value="Mopterin_OxRdtase"/>
</dbReference>
<dbReference type="AlphaFoldDB" id="A0A4R7K209"/>
<dbReference type="SMART" id="SM00926">
    <property type="entry name" value="Molybdop_Fe4S4"/>
    <property type="match status" value="1"/>
</dbReference>
<evidence type="ECO:0000256" key="1">
    <source>
        <dbReference type="ARBA" id="ARBA00010312"/>
    </source>
</evidence>
<dbReference type="GO" id="GO:0046872">
    <property type="term" value="F:metal ion binding"/>
    <property type="evidence" value="ECO:0007669"/>
    <property type="project" value="UniProtKB-KW"/>
</dbReference>
<feature type="compositionally biased region" description="Polar residues" evidence="5">
    <location>
        <begin position="586"/>
        <end position="599"/>
    </location>
</feature>
<dbReference type="SUPFAM" id="SSF50692">
    <property type="entry name" value="ADC-like"/>
    <property type="match status" value="1"/>
</dbReference>
<dbReference type="RefSeq" id="WP_133734881.1">
    <property type="nucleotide sequence ID" value="NZ_SOAX01000001.1"/>
</dbReference>
<dbReference type="InterPro" id="IPR009010">
    <property type="entry name" value="Asp_de-COase-like_dom_sf"/>
</dbReference>
<evidence type="ECO:0000256" key="3">
    <source>
        <dbReference type="ARBA" id="ARBA00023004"/>
    </source>
</evidence>
<organism evidence="7 8">
    <name type="scientific">Halospina denitrificans</name>
    <dbReference type="NCBI Taxonomy" id="332522"/>
    <lineage>
        <taxon>Bacteria</taxon>
        <taxon>Pseudomonadati</taxon>
        <taxon>Pseudomonadota</taxon>
        <taxon>Gammaproteobacteria</taxon>
        <taxon>Halospina</taxon>
    </lineage>
</organism>
<dbReference type="GO" id="GO:0016491">
    <property type="term" value="F:oxidoreductase activity"/>
    <property type="evidence" value="ECO:0007669"/>
    <property type="project" value="InterPro"/>
</dbReference>
<dbReference type="Gene3D" id="2.20.25.90">
    <property type="entry name" value="ADC-like domains"/>
    <property type="match status" value="1"/>
</dbReference>
<dbReference type="Gene3D" id="2.40.40.20">
    <property type="match status" value="1"/>
</dbReference>
<dbReference type="Gene3D" id="3.40.50.740">
    <property type="match status" value="1"/>
</dbReference>
<name>A0A4R7K209_9GAMM</name>
<sequence length="759" mass="83407">MNNGTHYRTCNLCEAMCGVAIEVEDGAISRIQGDDQDPFSRGHICPKALGLKDIHEDPDRLRQPVKRTSDGWETISWDQAFREVTEKLCGIQATHGRNAIGLYLGNPNVHNHGALMANGIFMGALGTQNRFSATSNDQLPHMLANLQMFGNAMLFPIPDIDHTDLFICLGANPMASNGSLMTVPDFRGRLKELQQRGGRFIVIDPRRSETAAKADDFHFIRPGTDPWLLLAMLNVLFEAEALDPDVCRQHQRDARILQLAAMPYSPEDVADTTGITADAIRELALEFARTPKALLYSRVGTSTQEFGGLATWLVYALNILTGKLDREGGLRFTEPAIDLVTLGSLSGQTGHYGRRHTRVRGLPEFGGEFPASAMAEEMLTPGEGQIRAFMTVAGNPVLSSPAGERMDEALSGLEFMVSVDYYINETTRHADIILPPTAPLERSHYDLAFNTLAVRNVAKFSDPLFTPDPDTRSDWDILIELAHRLERTKRGSSLRGELGWRTLKTLGPDRILDLMLRAGPYGTSPAPLRPALQALTDLGDHLLPEGNPFRALLKNTASHSHWKGRPKGLSLDHLRRHPHGVDLGPLQSTLPGRLQTRSGRPNLAPELYLEDLPRLHRATGNAGRESDQSFYLIGRRQLRSNNSWMHNSQRLVKGKTRCTLQLHPRDLARLGLIDGHNARVSSEAGTITLPVESTDAVMPGVVSIPHGWGHGRNGIQLSVAQAHPGASINDVISDRQVDTLSGVSVLNGQRVTVSPARSE</sequence>
<dbReference type="PANTHER" id="PTHR43742:SF2">
    <property type="entry name" value="ASSIMILATORY NITRATE REDUCTASE CATALYTIC SUBUNIT"/>
    <property type="match status" value="1"/>
</dbReference>
<evidence type="ECO:0000313" key="7">
    <source>
        <dbReference type="EMBL" id="TDT44506.1"/>
    </source>
</evidence>
<feature type="region of interest" description="Disordered" evidence="5">
    <location>
        <begin position="581"/>
        <end position="600"/>
    </location>
</feature>
<evidence type="ECO:0000256" key="2">
    <source>
        <dbReference type="ARBA" id="ARBA00022723"/>
    </source>
</evidence>
<keyword evidence="8" id="KW-1185">Reference proteome</keyword>
<dbReference type="SUPFAM" id="SSF53706">
    <property type="entry name" value="Formate dehydrogenase/DMSO reductase, domains 1-3"/>
    <property type="match status" value="1"/>
</dbReference>
<keyword evidence="3" id="KW-0408">Iron</keyword>
<keyword evidence="4" id="KW-0411">Iron-sulfur</keyword>
<dbReference type="Pfam" id="PF04879">
    <property type="entry name" value="Molybdop_Fe4S4"/>
    <property type="match status" value="1"/>
</dbReference>
<dbReference type="PROSITE" id="PS51669">
    <property type="entry name" value="4FE4S_MOW_BIS_MGD"/>
    <property type="match status" value="1"/>
</dbReference>
<proteinExistence type="inferred from homology"/>
<comment type="caution">
    <text evidence="7">The sequence shown here is derived from an EMBL/GenBank/DDBJ whole genome shotgun (WGS) entry which is preliminary data.</text>
</comment>
<dbReference type="EMBL" id="SOAX01000001">
    <property type="protein sequence ID" value="TDT44506.1"/>
    <property type="molecule type" value="Genomic_DNA"/>
</dbReference>
<dbReference type="Proteomes" id="UP000295830">
    <property type="component" value="Unassembled WGS sequence"/>
</dbReference>
<keyword evidence="2" id="KW-0479">Metal-binding</keyword>
<reference evidence="7 8" key="1">
    <citation type="submission" date="2019-03" db="EMBL/GenBank/DDBJ databases">
        <title>Genomic Encyclopedia of Type Strains, Phase IV (KMG-IV): sequencing the most valuable type-strain genomes for metagenomic binning, comparative biology and taxonomic classification.</title>
        <authorList>
            <person name="Goeker M."/>
        </authorList>
    </citation>
    <scope>NUCLEOTIDE SEQUENCE [LARGE SCALE GENOMIC DNA]</scope>
    <source>
        <strain evidence="7 8">DSM 15505</strain>
    </source>
</reference>
<dbReference type="PANTHER" id="PTHR43742">
    <property type="entry name" value="TRIMETHYLAMINE-N-OXIDE REDUCTASE"/>
    <property type="match status" value="1"/>
</dbReference>
<dbReference type="InterPro" id="IPR006963">
    <property type="entry name" value="Mopterin_OxRdtase_4Fe-4S_dom"/>
</dbReference>
<dbReference type="OrthoDB" id="9815647at2"/>
<dbReference type="GO" id="GO:0043546">
    <property type="term" value="F:molybdopterin cofactor binding"/>
    <property type="evidence" value="ECO:0007669"/>
    <property type="project" value="InterPro"/>
</dbReference>
<evidence type="ECO:0000313" key="8">
    <source>
        <dbReference type="Proteomes" id="UP000295830"/>
    </source>
</evidence>
<comment type="similarity">
    <text evidence="1">Belongs to the prokaryotic molybdopterin-containing oxidoreductase family.</text>
</comment>
<gene>
    <name evidence="7" type="ORF">DES49_0616</name>
</gene>
<accession>A0A4R7K209</accession>
<protein>
    <submittedName>
        <fullName evidence="7">Anaerobic selenocysteine-containing dehydrogenase</fullName>
    </submittedName>
</protein>
<evidence type="ECO:0000259" key="6">
    <source>
        <dbReference type="PROSITE" id="PS51669"/>
    </source>
</evidence>
<dbReference type="InterPro" id="IPR050612">
    <property type="entry name" value="Prok_Mopterin_Oxidored"/>
</dbReference>